<dbReference type="Proteomes" id="UP000004473">
    <property type="component" value="Unassembled WGS sequence"/>
</dbReference>
<feature type="domain" description="Nitroreductase" evidence="4">
    <location>
        <begin position="66"/>
        <end position="251"/>
    </location>
</feature>
<evidence type="ECO:0000256" key="2">
    <source>
        <dbReference type="ARBA" id="ARBA00022857"/>
    </source>
</evidence>
<comment type="similarity">
    <text evidence="1">Belongs to the nitroreductase family.</text>
</comment>
<dbReference type="Gene3D" id="3.40.109.10">
    <property type="entry name" value="NADH Oxidase"/>
    <property type="match status" value="1"/>
</dbReference>
<evidence type="ECO:0000256" key="1">
    <source>
        <dbReference type="ARBA" id="ARBA00007118"/>
    </source>
</evidence>
<reference evidence="5 6" key="1">
    <citation type="submission" date="2012-04" db="EMBL/GenBank/DDBJ databases">
        <authorList>
            <person name="Harkins D.M."/>
            <person name="Madupu R."/>
            <person name="Durkin A.S."/>
            <person name="Torralba M."/>
            <person name="Methe B."/>
            <person name="Sutton G.G."/>
            <person name="Nelson K.E."/>
        </authorList>
    </citation>
    <scope>NUCLEOTIDE SEQUENCE [LARGE SCALE GENOMIC DNA]</scope>
    <source>
        <strain evidence="5 6">VK64</strain>
    </source>
</reference>
<dbReference type="CDD" id="cd02149">
    <property type="entry name" value="NfsB-like"/>
    <property type="match status" value="1"/>
</dbReference>
<accession>I2NE47</accession>
<dbReference type="PANTHER" id="PTHR43673:SF10">
    <property type="entry name" value="NADH DEHYDROGENASE_NAD(P)H NITROREDUCTASE XCC3605-RELATED"/>
    <property type="match status" value="1"/>
</dbReference>
<dbReference type="EMBL" id="AJMT01000201">
    <property type="protein sequence ID" value="EIG24108.1"/>
    <property type="molecule type" value="Genomic_DNA"/>
</dbReference>
<dbReference type="SUPFAM" id="SSF55469">
    <property type="entry name" value="FMN-dependent nitroreductase-like"/>
    <property type="match status" value="1"/>
</dbReference>
<dbReference type="InterPro" id="IPR033878">
    <property type="entry name" value="NfsB-like"/>
</dbReference>
<protein>
    <submittedName>
        <fullName evidence="5">Oxygen-insensitive NAD(P)H nitroreductase family protein</fullName>
    </submittedName>
</protein>
<evidence type="ECO:0000256" key="3">
    <source>
        <dbReference type="ARBA" id="ARBA00023002"/>
    </source>
</evidence>
<dbReference type="PANTHER" id="PTHR43673">
    <property type="entry name" value="NAD(P)H NITROREDUCTASE YDGI-RELATED"/>
    <property type="match status" value="1"/>
</dbReference>
<dbReference type="InterPro" id="IPR029479">
    <property type="entry name" value="Nitroreductase"/>
</dbReference>
<evidence type="ECO:0000259" key="4">
    <source>
        <dbReference type="Pfam" id="PF00881"/>
    </source>
</evidence>
<dbReference type="PATRIC" id="fig|1095748.3.peg.2635"/>
<dbReference type="AlphaFoldDB" id="I2NE47"/>
<name>I2NE47_NEISI</name>
<proteinExistence type="inferred from homology"/>
<keyword evidence="2" id="KW-0521">NADP</keyword>
<organism evidence="5 6">
    <name type="scientific">Neisseria sicca VK64</name>
    <dbReference type="NCBI Taxonomy" id="1095748"/>
    <lineage>
        <taxon>Bacteria</taxon>
        <taxon>Pseudomonadati</taxon>
        <taxon>Pseudomonadota</taxon>
        <taxon>Betaproteobacteria</taxon>
        <taxon>Neisseriales</taxon>
        <taxon>Neisseriaceae</taxon>
        <taxon>Neisseria</taxon>
    </lineage>
</organism>
<dbReference type="NCBIfam" id="NF008275">
    <property type="entry name" value="PRK11053.1"/>
    <property type="match status" value="1"/>
</dbReference>
<evidence type="ECO:0000313" key="5">
    <source>
        <dbReference type="EMBL" id="EIG24108.1"/>
    </source>
</evidence>
<sequence>MQRKKGRLKRNIPFQTTFFIRQRLRFTDLIPKSPPISCIAPFRRPLYNPRFHPKNRKHLMNITEIVRQRYSTKSFAPSKKIAAEDFAYIEAALRNSPSSVNMQPWHFIIADDEAGKARIAKSTEKLPYNTPKITHASHVVVFAARVCADDDYVAAVLAQEDKDGRFATEEAKQAGDSTRRLFLGIHRNQFQDEEQWLAKQVYLNMGFTLFAAAAAGIDAVPMEGVDLQVLNEEFGLTEKGYKAVAVVSFGYRAADDFNAALPKSRFENEVIFTKI</sequence>
<comment type="caution">
    <text evidence="5">The sequence shown here is derived from an EMBL/GenBank/DDBJ whole genome shotgun (WGS) entry which is preliminary data.</text>
</comment>
<evidence type="ECO:0000313" key="6">
    <source>
        <dbReference type="Proteomes" id="UP000004473"/>
    </source>
</evidence>
<gene>
    <name evidence="5" type="ORF">HMPREF1051_0139</name>
</gene>
<dbReference type="Pfam" id="PF00881">
    <property type="entry name" value="Nitroreductase"/>
    <property type="match status" value="1"/>
</dbReference>
<dbReference type="GO" id="GO:0016491">
    <property type="term" value="F:oxidoreductase activity"/>
    <property type="evidence" value="ECO:0007669"/>
    <property type="project" value="UniProtKB-KW"/>
</dbReference>
<dbReference type="InterPro" id="IPR000415">
    <property type="entry name" value="Nitroreductase-like"/>
</dbReference>
<keyword evidence="3" id="KW-0560">Oxidoreductase</keyword>